<proteinExistence type="predicted"/>
<dbReference type="EMBL" id="BJZI01000043">
    <property type="protein sequence ID" value="GEO67710.1"/>
    <property type="molecule type" value="Genomic_DNA"/>
</dbReference>
<gene>
    <name evidence="1" type="ORF">LSP04_21290</name>
    <name evidence="2" type="ORF">VC81_04260</name>
</gene>
<reference evidence="2 3" key="1">
    <citation type="submission" date="2015-03" db="EMBL/GenBank/DDBJ databases">
        <authorList>
            <person name="Zheng J."/>
            <person name="Ganezle M."/>
        </authorList>
    </citation>
    <scope>NUCLEOTIDE SEQUENCE [LARGE SCALE GENOMIC DNA]</scope>
    <source>
        <strain evidence="2 3">LP38</strain>
    </source>
</reference>
<evidence type="ECO:0000313" key="2">
    <source>
        <dbReference type="EMBL" id="KJW13224.1"/>
    </source>
</evidence>
<dbReference type="NCBIfam" id="TIGR03711">
    <property type="entry name" value="acc_sec_asp3"/>
    <property type="match status" value="1"/>
</dbReference>
<keyword evidence="4" id="KW-1185">Reference proteome</keyword>
<evidence type="ECO:0000313" key="3">
    <source>
        <dbReference type="Proteomes" id="UP000033491"/>
    </source>
</evidence>
<dbReference type="STRING" id="216463.VC81_04260"/>
<dbReference type="EMBL" id="JZCR01000009">
    <property type="protein sequence ID" value="KJW13224.1"/>
    <property type="molecule type" value="Genomic_DNA"/>
</dbReference>
<reference evidence="1 4" key="2">
    <citation type="submission" date="2019-07" db="EMBL/GenBank/DDBJ databases">
        <title>Whole genome shotgun sequence of Lactobacillus spicheri NBRC 107155.</title>
        <authorList>
            <person name="Hosoyama A."/>
            <person name="Uohara A."/>
            <person name="Ohji S."/>
            <person name="Ichikawa N."/>
        </authorList>
    </citation>
    <scope>NUCLEOTIDE SEQUENCE [LARGE SCALE GENOMIC DNA]</scope>
    <source>
        <strain evidence="1 4">NBRC 107155</strain>
    </source>
</reference>
<dbReference type="RefSeq" id="WP_045806925.1">
    <property type="nucleotide sequence ID" value="NZ_BJZI01000043.1"/>
</dbReference>
<dbReference type="InterPro" id="IPR022259">
    <property type="entry name" value="Acessory_Sec_prot_Asp3"/>
</dbReference>
<dbReference type="Pfam" id="PF15432">
    <property type="entry name" value="Sec-ASP3"/>
    <property type="match status" value="1"/>
</dbReference>
<comment type="caution">
    <text evidence="2">The sequence shown here is derived from an EMBL/GenBank/DDBJ whole genome shotgun (WGS) entry which is preliminary data.</text>
</comment>
<dbReference type="Proteomes" id="UP000033491">
    <property type="component" value="Unassembled WGS sequence"/>
</dbReference>
<dbReference type="AlphaFoldDB" id="A0A0F3RUE0"/>
<evidence type="ECO:0008006" key="5">
    <source>
        <dbReference type="Google" id="ProtNLM"/>
    </source>
</evidence>
<accession>A0A0F3RUE0</accession>
<name>A0A0F3RUE0_9LACO</name>
<dbReference type="Proteomes" id="UP000321691">
    <property type="component" value="Unassembled WGS sequence"/>
</dbReference>
<evidence type="ECO:0000313" key="1">
    <source>
        <dbReference type="EMBL" id="GEO67710.1"/>
    </source>
</evidence>
<evidence type="ECO:0000313" key="4">
    <source>
        <dbReference type="Proteomes" id="UP000321691"/>
    </source>
</evidence>
<sequence length="250" mass="27972">MSLAYLLLWPTHLRNTYEYGCQVTVSPERVVTYRAPLMPPGEVIHQWRSKRNFAAQHLTNELPVIQPNTPYFLQGHISVTGGGVYLRIQFLDEDGHTLDNTILDGTEGTFTMPPEATDYTIELVNTHHEQVVFHNLLLMDAATAAAYQFSVDPFAGSVTATAKDATAPHVALVVRQGATKPLLLAPDRDNLVVYVTPHQLGNIHWIDKINQELMTFLADHPATSREDSGLAAWQAKLAHWQSLMLREEPK</sequence>
<dbReference type="GO" id="GO:0015031">
    <property type="term" value="P:protein transport"/>
    <property type="evidence" value="ECO:0007669"/>
    <property type="project" value="InterPro"/>
</dbReference>
<protein>
    <recommendedName>
        <fullName evidence="5">Accessory Sec system protein Asp3</fullName>
    </recommendedName>
</protein>
<dbReference type="PATRIC" id="fig|216463.3.peg.2682"/>
<dbReference type="OrthoDB" id="2042927at2"/>
<organism evidence="2 3">
    <name type="scientific">Levilactobacillus spicheri</name>
    <dbReference type="NCBI Taxonomy" id="216463"/>
    <lineage>
        <taxon>Bacteria</taxon>
        <taxon>Bacillati</taxon>
        <taxon>Bacillota</taxon>
        <taxon>Bacilli</taxon>
        <taxon>Lactobacillales</taxon>
        <taxon>Lactobacillaceae</taxon>
        <taxon>Levilactobacillus</taxon>
    </lineage>
</organism>